<comment type="cofactor">
    <cofactor evidence="13">
        <name>[4Fe-4S] cluster</name>
        <dbReference type="ChEBI" id="CHEBI:49883"/>
    </cofactor>
    <text evidence="13">Binds 1 [4Fe-4S] cluster. The cluster is coordinated with 3 cysteines and an exchangeable S-adenosyl-L-methionine.</text>
</comment>
<feature type="binding site" evidence="13">
    <location>
        <position position="71"/>
    </location>
    <ligand>
        <name>[4Fe-4S] cluster</name>
        <dbReference type="ChEBI" id="CHEBI:49883"/>
        <note>4Fe-4S-S-AdoMet</note>
    </ligand>
</feature>
<keyword evidence="9 13" id="KW-0093">Biotin biosynthesis</keyword>
<evidence type="ECO:0000256" key="3">
    <source>
        <dbReference type="ARBA" id="ARBA00012236"/>
    </source>
</evidence>
<evidence type="ECO:0000256" key="12">
    <source>
        <dbReference type="ARBA" id="ARBA00051157"/>
    </source>
</evidence>
<evidence type="ECO:0000256" key="11">
    <source>
        <dbReference type="ARBA" id="ARBA00023014"/>
    </source>
</evidence>
<feature type="binding site" evidence="13">
    <location>
        <position position="108"/>
    </location>
    <ligand>
        <name>[2Fe-2S] cluster</name>
        <dbReference type="ChEBI" id="CHEBI:190135"/>
    </ligand>
</feature>
<keyword evidence="11 13" id="KW-0411">Iron-sulfur</keyword>
<dbReference type="PIRSF" id="PIRSF001619">
    <property type="entry name" value="Biotin_synth"/>
    <property type="match status" value="1"/>
</dbReference>
<dbReference type="HAMAP" id="MF_01694">
    <property type="entry name" value="BioB"/>
    <property type="match status" value="1"/>
</dbReference>
<comment type="cofactor">
    <cofactor evidence="13">
        <name>[2Fe-2S] cluster</name>
        <dbReference type="ChEBI" id="CHEBI:190135"/>
    </cofactor>
    <text evidence="13">Binds 1 [2Fe-2S] cluster. The cluster is coordinated with 3 cysteines and 1 arginine.</text>
</comment>
<evidence type="ECO:0000313" key="16">
    <source>
        <dbReference type="Proteomes" id="UP000678513"/>
    </source>
</evidence>
<evidence type="ECO:0000256" key="2">
    <source>
        <dbReference type="ARBA" id="ARBA00010765"/>
    </source>
</evidence>
<dbReference type="InterPro" id="IPR010722">
    <property type="entry name" value="BATS_dom"/>
</dbReference>
<protein>
    <recommendedName>
        <fullName evidence="3 13">Biotin synthase</fullName>
        <ecNumber evidence="3 13">2.8.1.6</ecNumber>
    </recommendedName>
</protein>
<evidence type="ECO:0000256" key="8">
    <source>
        <dbReference type="ARBA" id="ARBA00022723"/>
    </source>
</evidence>
<dbReference type="SMART" id="SM00729">
    <property type="entry name" value="Elp3"/>
    <property type="match status" value="1"/>
</dbReference>
<keyword evidence="4 13" id="KW-0004">4Fe-4S</keyword>
<dbReference type="SFLD" id="SFLDG01278">
    <property type="entry name" value="biotin_synthase_like"/>
    <property type="match status" value="1"/>
</dbReference>
<proteinExistence type="inferred from homology"/>
<evidence type="ECO:0000259" key="14">
    <source>
        <dbReference type="PROSITE" id="PS51918"/>
    </source>
</evidence>
<organism evidence="15 16">
    <name type="scientific">Arachnia rubra</name>
    <dbReference type="NCBI Taxonomy" id="1547448"/>
    <lineage>
        <taxon>Bacteria</taxon>
        <taxon>Bacillati</taxon>
        <taxon>Actinomycetota</taxon>
        <taxon>Actinomycetes</taxon>
        <taxon>Propionibacteriales</taxon>
        <taxon>Propionibacteriaceae</taxon>
        <taxon>Arachnia</taxon>
    </lineage>
</organism>
<dbReference type="InterPro" id="IPR058240">
    <property type="entry name" value="rSAM_sf"/>
</dbReference>
<keyword evidence="7 13" id="KW-0001">2Fe-2S</keyword>
<dbReference type="InterPro" id="IPR002684">
    <property type="entry name" value="Biotin_synth/BioAB"/>
</dbReference>
<dbReference type="PROSITE" id="PS51918">
    <property type="entry name" value="RADICAL_SAM"/>
    <property type="match status" value="1"/>
</dbReference>
<accession>A0ABX7Y2W8</accession>
<keyword evidence="8 13" id="KW-0479">Metal-binding</keyword>
<dbReference type="SFLD" id="SFLDG01060">
    <property type="entry name" value="BATS_domain_containing"/>
    <property type="match status" value="1"/>
</dbReference>
<feature type="domain" description="Radical SAM core" evidence="14">
    <location>
        <begin position="49"/>
        <end position="273"/>
    </location>
</feature>
<dbReference type="CDD" id="cd01335">
    <property type="entry name" value="Radical_SAM"/>
    <property type="match status" value="1"/>
</dbReference>
<comment type="catalytic activity">
    <reaction evidence="12 13">
        <text>(4R,5S)-dethiobiotin + (sulfur carrier)-SH + 2 reduced [2Fe-2S]-[ferredoxin] + 2 S-adenosyl-L-methionine = (sulfur carrier)-H + biotin + 2 5'-deoxyadenosine + 2 L-methionine + 2 oxidized [2Fe-2S]-[ferredoxin]</text>
        <dbReference type="Rhea" id="RHEA:22060"/>
        <dbReference type="Rhea" id="RHEA-COMP:10000"/>
        <dbReference type="Rhea" id="RHEA-COMP:10001"/>
        <dbReference type="Rhea" id="RHEA-COMP:14737"/>
        <dbReference type="Rhea" id="RHEA-COMP:14739"/>
        <dbReference type="ChEBI" id="CHEBI:17319"/>
        <dbReference type="ChEBI" id="CHEBI:29917"/>
        <dbReference type="ChEBI" id="CHEBI:33737"/>
        <dbReference type="ChEBI" id="CHEBI:33738"/>
        <dbReference type="ChEBI" id="CHEBI:57586"/>
        <dbReference type="ChEBI" id="CHEBI:57844"/>
        <dbReference type="ChEBI" id="CHEBI:59789"/>
        <dbReference type="ChEBI" id="CHEBI:64428"/>
        <dbReference type="ChEBI" id="CHEBI:149473"/>
        <dbReference type="EC" id="2.8.1.6"/>
    </reaction>
</comment>
<keyword evidence="5 13" id="KW-0808">Transferase</keyword>
<reference evidence="15 16" key="1">
    <citation type="submission" date="2021-03" db="EMBL/GenBank/DDBJ databases">
        <title>Human Oral Microbial Genomes.</title>
        <authorList>
            <person name="Johnston C.D."/>
            <person name="Chen T."/>
            <person name="Dewhirst F.E."/>
        </authorList>
    </citation>
    <scope>NUCLEOTIDE SEQUENCE [LARGE SCALE GENOMIC DNA]</scope>
    <source>
        <strain evidence="15 16">DSMZ 100122</strain>
    </source>
</reference>
<comment type="similarity">
    <text evidence="2 13">Belongs to the radical SAM superfamily. Biotin synthase family.</text>
</comment>
<dbReference type="InterPro" id="IPR006638">
    <property type="entry name" value="Elp3/MiaA/NifB-like_rSAM"/>
</dbReference>
<sequence length="350" mass="37992">MDLHQLAGEVIAGRAITPEEALEILRLPDSQTLPLVAAAGQLRRHYFGTTMKVNYLINLKSGLCPEDCSYCSQRLGSQAEILKYRWLRNEDAVAAAEAGIAGGAQRVCLVASGRGPSNRDVDKVAEIIGEIKAEHPDVEVCACLGQLKKGQPERLANAGADAYNHNLNTAKSHYGNVCTTHSYEDREQTIQHAREHGLSACSGLIAGMGESDEQLVEVVFALQKIQADSIPVNFLMPFDGTPLAGHAELTPQRCLRILAMTRFVHPDKEVRVAAGREQHLRSLQPLSLEICNSLFLGDYLTSEGQAGAKDLAMIADYGFTVLGQEEPAHEVSIRPRIRHRGAGTLEPANA</sequence>
<gene>
    <name evidence="13 15" type="primary">bioB</name>
    <name evidence="15" type="ORF">J5A65_10035</name>
</gene>
<dbReference type="Pfam" id="PF06968">
    <property type="entry name" value="BATS"/>
    <property type="match status" value="1"/>
</dbReference>
<feature type="binding site" evidence="13">
    <location>
        <position position="201"/>
    </location>
    <ligand>
        <name>[2Fe-2S] cluster</name>
        <dbReference type="ChEBI" id="CHEBI:190135"/>
    </ligand>
</feature>
<evidence type="ECO:0000313" key="15">
    <source>
        <dbReference type="EMBL" id="QUC07278.1"/>
    </source>
</evidence>
<keyword evidence="10 13" id="KW-0408">Iron</keyword>
<dbReference type="SUPFAM" id="SSF102114">
    <property type="entry name" value="Radical SAM enzymes"/>
    <property type="match status" value="1"/>
</dbReference>
<dbReference type="Gene3D" id="3.20.20.70">
    <property type="entry name" value="Aldolase class I"/>
    <property type="match status" value="1"/>
</dbReference>
<dbReference type="SFLD" id="SFLDS00029">
    <property type="entry name" value="Radical_SAM"/>
    <property type="match status" value="1"/>
</dbReference>
<evidence type="ECO:0000256" key="13">
    <source>
        <dbReference type="HAMAP-Rule" id="MF_01694"/>
    </source>
</evidence>
<keyword evidence="16" id="KW-1185">Reference proteome</keyword>
<feature type="binding site" evidence="13">
    <location>
        <position position="141"/>
    </location>
    <ligand>
        <name>[2Fe-2S] cluster</name>
        <dbReference type="ChEBI" id="CHEBI:190135"/>
    </ligand>
</feature>
<comment type="function">
    <text evidence="13">Catalyzes the conversion of dethiobiotin (DTB) to biotin by the insertion of a sulfur atom into dethiobiotin via a radical-based mechanism.</text>
</comment>
<comment type="pathway">
    <text evidence="1 13">Cofactor biosynthesis; biotin biosynthesis; biotin from 7,8-diaminononanoate: step 2/2.</text>
</comment>
<evidence type="ECO:0000256" key="9">
    <source>
        <dbReference type="ARBA" id="ARBA00022756"/>
    </source>
</evidence>
<feature type="binding site" evidence="13">
    <location>
        <position position="271"/>
    </location>
    <ligand>
        <name>[2Fe-2S] cluster</name>
        <dbReference type="ChEBI" id="CHEBI:190135"/>
    </ligand>
</feature>
<evidence type="ECO:0000256" key="4">
    <source>
        <dbReference type="ARBA" id="ARBA00022485"/>
    </source>
</evidence>
<evidence type="ECO:0000256" key="1">
    <source>
        <dbReference type="ARBA" id="ARBA00004942"/>
    </source>
</evidence>
<dbReference type="NCBIfam" id="TIGR00433">
    <property type="entry name" value="bioB"/>
    <property type="match status" value="1"/>
</dbReference>
<dbReference type="InterPro" id="IPR013785">
    <property type="entry name" value="Aldolase_TIM"/>
</dbReference>
<feature type="binding site" evidence="13">
    <location>
        <position position="64"/>
    </location>
    <ligand>
        <name>[4Fe-4S] cluster</name>
        <dbReference type="ChEBI" id="CHEBI:49883"/>
        <note>4Fe-4S-S-AdoMet</note>
    </ligand>
</feature>
<evidence type="ECO:0000256" key="7">
    <source>
        <dbReference type="ARBA" id="ARBA00022714"/>
    </source>
</evidence>
<evidence type="ECO:0000256" key="10">
    <source>
        <dbReference type="ARBA" id="ARBA00023004"/>
    </source>
</evidence>
<feature type="binding site" evidence="13">
    <location>
        <position position="68"/>
    </location>
    <ligand>
        <name>[4Fe-4S] cluster</name>
        <dbReference type="ChEBI" id="CHEBI:49883"/>
        <note>4Fe-4S-S-AdoMet</note>
    </ligand>
</feature>
<evidence type="ECO:0000256" key="5">
    <source>
        <dbReference type="ARBA" id="ARBA00022679"/>
    </source>
</evidence>
<dbReference type="PANTHER" id="PTHR22976">
    <property type="entry name" value="BIOTIN SYNTHASE"/>
    <property type="match status" value="1"/>
</dbReference>
<dbReference type="SMART" id="SM00876">
    <property type="entry name" value="BATS"/>
    <property type="match status" value="1"/>
</dbReference>
<dbReference type="PANTHER" id="PTHR22976:SF2">
    <property type="entry name" value="BIOTIN SYNTHASE, MITOCHONDRIAL"/>
    <property type="match status" value="1"/>
</dbReference>
<dbReference type="InterPro" id="IPR024177">
    <property type="entry name" value="Biotin_synthase"/>
</dbReference>
<dbReference type="Proteomes" id="UP000678513">
    <property type="component" value="Chromosome"/>
</dbReference>
<dbReference type="InterPro" id="IPR007197">
    <property type="entry name" value="rSAM"/>
</dbReference>
<evidence type="ECO:0000256" key="6">
    <source>
        <dbReference type="ARBA" id="ARBA00022691"/>
    </source>
</evidence>
<dbReference type="EC" id="2.8.1.6" evidence="3 13"/>
<name>A0ABX7Y2W8_9ACTN</name>
<dbReference type="GO" id="GO:0004076">
    <property type="term" value="F:biotin synthase activity"/>
    <property type="evidence" value="ECO:0007669"/>
    <property type="project" value="UniProtKB-EC"/>
</dbReference>
<dbReference type="RefSeq" id="WP_212321632.1">
    <property type="nucleotide sequence ID" value="NZ_AP024463.1"/>
</dbReference>
<keyword evidence="6 13" id="KW-0949">S-adenosyl-L-methionine</keyword>
<dbReference type="Pfam" id="PF04055">
    <property type="entry name" value="Radical_SAM"/>
    <property type="match status" value="1"/>
</dbReference>
<dbReference type="EMBL" id="CP072384">
    <property type="protein sequence ID" value="QUC07278.1"/>
    <property type="molecule type" value="Genomic_DNA"/>
</dbReference>
<comment type="subunit">
    <text evidence="13">Homodimer.</text>
</comment>